<dbReference type="EMBL" id="QGKX02001521">
    <property type="protein sequence ID" value="KAF3508275.1"/>
    <property type="molecule type" value="Genomic_DNA"/>
</dbReference>
<dbReference type="AlphaFoldDB" id="A0A8S9P0P8"/>
<accession>A0A8S9P0P8</accession>
<organism evidence="1 2">
    <name type="scientific">Brassica cretica</name>
    <name type="common">Mustard</name>
    <dbReference type="NCBI Taxonomy" id="69181"/>
    <lineage>
        <taxon>Eukaryota</taxon>
        <taxon>Viridiplantae</taxon>
        <taxon>Streptophyta</taxon>
        <taxon>Embryophyta</taxon>
        <taxon>Tracheophyta</taxon>
        <taxon>Spermatophyta</taxon>
        <taxon>Magnoliopsida</taxon>
        <taxon>eudicotyledons</taxon>
        <taxon>Gunneridae</taxon>
        <taxon>Pentapetalae</taxon>
        <taxon>rosids</taxon>
        <taxon>malvids</taxon>
        <taxon>Brassicales</taxon>
        <taxon>Brassicaceae</taxon>
        <taxon>Brassiceae</taxon>
        <taxon>Brassica</taxon>
    </lineage>
</organism>
<evidence type="ECO:0000313" key="1">
    <source>
        <dbReference type="EMBL" id="KAF3508275.1"/>
    </source>
</evidence>
<gene>
    <name evidence="1" type="ORF">F2Q69_00009260</name>
</gene>
<dbReference type="Proteomes" id="UP000712600">
    <property type="component" value="Unassembled WGS sequence"/>
</dbReference>
<protein>
    <submittedName>
        <fullName evidence="1">Uncharacterized protein</fullName>
    </submittedName>
</protein>
<reference evidence="1" key="1">
    <citation type="submission" date="2019-12" db="EMBL/GenBank/DDBJ databases">
        <title>Genome sequencing and annotation of Brassica cretica.</title>
        <authorList>
            <person name="Studholme D.J."/>
            <person name="Sarris P."/>
        </authorList>
    </citation>
    <scope>NUCLEOTIDE SEQUENCE</scope>
    <source>
        <strain evidence="1">PFS-109/04</strain>
        <tissue evidence="1">Leaf</tissue>
    </source>
</reference>
<comment type="caution">
    <text evidence="1">The sequence shown here is derived from an EMBL/GenBank/DDBJ whole genome shotgun (WGS) entry which is preliminary data.</text>
</comment>
<proteinExistence type="predicted"/>
<evidence type="ECO:0000313" key="2">
    <source>
        <dbReference type="Proteomes" id="UP000712600"/>
    </source>
</evidence>
<name>A0A8S9P0P8_BRACR</name>
<sequence length="646" mass="74781">MVRKPPDRARDTEHEHANHVIRRNLFLPTNSGSECAEDDTVLLDTRVGASKDQDMELLNVSKLHIPSCEISFSPHQYHLAHRCVTEIDIYTNHGGVLVNKFIDDTRQDSDTAEQEKNIFELLSKLRMGVDDMSSLVRVSIRDIKQNYFWLSVDFGDAKNLVLRKWQQNNDVKHNERSNECSFFFAPERLMWVRDLMLSPWRLICVPPLTVSHRAGMRIFPSMPVIHSNACKGKEHSGLSQNASKEYKFCDGWRLILRCMTFHVSASVVLLGVDPTSVWEFPCVIAFGMEESEFLCTPLACQPFVLLPYMFKTASRRFMYATGLQWGTNQERLRVMCILIPGSYNDVTNSLVAEVFQLVRPMWLMGISRFSPFLLPRLRPIDVDVWCCAMFFNGPTTLESYVSCASSKYLWESFSCVFRVHYNSSVLLLPSSSGGLATLMRVIGNKVFAFQDPWNEEFKLLAKFDMRHGNLRPHVQPSVIIRWSLFKIVMRPICGNRPFGVVMIILHSNRCQFLEFRTCAISYADIKKYACGVLWDLHYIKRDFLRPQLGSSYTPVTLIWWRAVTCRSSKLLCVLDEDVPFRRNTSFSWRGAFECVYIFSHNMVDGRELTMLLQRLDKFYNISWLCGDLLTCNQVRRKPVDHEFELC</sequence>